<dbReference type="Pfam" id="PF00128">
    <property type="entry name" value="Alpha-amylase"/>
    <property type="match status" value="1"/>
</dbReference>
<feature type="domain" description="Glycosyl hydrolase family 13 catalytic" evidence="1">
    <location>
        <begin position="28"/>
        <end position="129"/>
    </location>
</feature>
<protein>
    <recommendedName>
        <fullName evidence="1">Glycosyl hydrolase family 13 catalytic domain-containing protein</fullName>
    </recommendedName>
</protein>
<evidence type="ECO:0000259" key="1">
    <source>
        <dbReference type="Pfam" id="PF00128"/>
    </source>
</evidence>
<dbReference type="AlphaFoldDB" id="A0A3P7ILV3"/>
<evidence type="ECO:0000313" key="3">
    <source>
        <dbReference type="Proteomes" id="UP000270094"/>
    </source>
</evidence>
<name>A0A3P7ILV3_STRVU</name>
<proteinExistence type="predicted"/>
<gene>
    <name evidence="2" type="ORF">SVUK_LOCUS2887</name>
</gene>
<reference evidence="2 3" key="1">
    <citation type="submission" date="2018-11" db="EMBL/GenBank/DDBJ databases">
        <authorList>
            <consortium name="Pathogen Informatics"/>
        </authorList>
    </citation>
    <scope>NUCLEOTIDE SEQUENCE [LARGE SCALE GENOMIC DNA]</scope>
</reference>
<keyword evidence="3" id="KW-1185">Reference proteome</keyword>
<organism evidence="2 3">
    <name type="scientific">Strongylus vulgaris</name>
    <name type="common">Blood worm</name>
    <dbReference type="NCBI Taxonomy" id="40348"/>
    <lineage>
        <taxon>Eukaryota</taxon>
        <taxon>Metazoa</taxon>
        <taxon>Ecdysozoa</taxon>
        <taxon>Nematoda</taxon>
        <taxon>Chromadorea</taxon>
        <taxon>Rhabditida</taxon>
        <taxon>Rhabditina</taxon>
        <taxon>Rhabditomorpha</taxon>
        <taxon>Strongyloidea</taxon>
        <taxon>Strongylidae</taxon>
        <taxon>Strongylus</taxon>
    </lineage>
</organism>
<dbReference type="InterPro" id="IPR017853">
    <property type="entry name" value="GH"/>
</dbReference>
<sequence>MCQRFSCCCSALFASREEAKEKDKKQLVKSGLDSVINYELSKVEKNSEICHRTEGTVATCVHEILSDILLFHANNPAVWPQWEFGNQYISRVASRVESRAHAELLLMLQLILPGTNNFYYGDELGMKNLPNGSSVGSK</sequence>
<dbReference type="Proteomes" id="UP000270094">
    <property type="component" value="Unassembled WGS sequence"/>
</dbReference>
<dbReference type="EMBL" id="UYYB01006897">
    <property type="protein sequence ID" value="VDM67889.1"/>
    <property type="molecule type" value="Genomic_DNA"/>
</dbReference>
<accession>A0A3P7ILV3</accession>
<dbReference type="SUPFAM" id="SSF51445">
    <property type="entry name" value="(Trans)glycosidases"/>
    <property type="match status" value="1"/>
</dbReference>
<dbReference type="OrthoDB" id="1740265at2759"/>
<dbReference type="InterPro" id="IPR006047">
    <property type="entry name" value="GH13_cat_dom"/>
</dbReference>
<dbReference type="Gene3D" id="3.20.20.80">
    <property type="entry name" value="Glycosidases"/>
    <property type="match status" value="1"/>
</dbReference>
<evidence type="ECO:0000313" key="2">
    <source>
        <dbReference type="EMBL" id="VDM67889.1"/>
    </source>
</evidence>
<dbReference type="GO" id="GO:0005975">
    <property type="term" value="P:carbohydrate metabolic process"/>
    <property type="evidence" value="ECO:0007669"/>
    <property type="project" value="InterPro"/>
</dbReference>